<organism evidence="2 3">
    <name type="scientific">Tipula oleracea nudivirus</name>
    <dbReference type="NCBI Taxonomy" id="1546257"/>
    <lineage>
        <taxon>Viruses</taxon>
        <taxon>Viruses incertae sedis</taxon>
        <taxon>Naldaviricetes</taxon>
        <taxon>Lefavirales</taxon>
        <taxon>Nudiviridae</taxon>
        <taxon>Deltanudivirus</taxon>
        <taxon>Deltanudivirus tipoleraceae</taxon>
    </lineage>
</organism>
<dbReference type="GeneID" id="22921820"/>
<proteinExistence type="predicted"/>
<feature type="compositionally biased region" description="Low complexity" evidence="1">
    <location>
        <begin position="74"/>
        <end position="89"/>
    </location>
</feature>
<protein>
    <submittedName>
        <fullName evidence="2">Uncharacterized protein</fullName>
    </submittedName>
</protein>
<dbReference type="RefSeq" id="YP_009116753.1">
    <property type="nucleotide sequence ID" value="NC_026242.1"/>
</dbReference>
<evidence type="ECO:0000256" key="1">
    <source>
        <dbReference type="SAM" id="MobiDB-lite"/>
    </source>
</evidence>
<gene>
    <name evidence="2" type="ORF">TONV_106</name>
</gene>
<dbReference type="EMBL" id="KM610234">
    <property type="protein sequence ID" value="AJD20166.1"/>
    <property type="molecule type" value="Genomic_DNA"/>
</dbReference>
<evidence type="ECO:0000313" key="2">
    <source>
        <dbReference type="EMBL" id="AJD20166.1"/>
    </source>
</evidence>
<keyword evidence="3" id="KW-1185">Reference proteome</keyword>
<sequence>MSFTNFENILSTTQTFSNKNGLNALLNLNDNSNYPKLTNNSNGNNFTQRPYIDHSVVNDDKMDYYEYEVKIVNDDSNNYDDSNNSNNNSTETEGSKRLNIFSRNNKKNNNHNKNVDISIKNNNNNNPHNLSNKPNSQLYNTVNYDDNKNKNIPSTNNYYKYSSYSNQRNTNSNDNRYLNNVLKKNTILNQASATNPNKTQKKTKLRSWNQNNTILKMK</sequence>
<accession>A0A0B4VGG0</accession>
<dbReference type="Proteomes" id="UP000201058">
    <property type="component" value="Segment"/>
</dbReference>
<dbReference type="KEGG" id="vg:22921820"/>
<reference evidence="2 3" key="1">
    <citation type="journal article" date="2015" name="J. Virol.">
        <title>The genome of the nucleopolyhedrosis-causing virus from Tipula oleracea sheds new light on the Nudiviridae family.</title>
        <authorList>
            <person name="Bezier A."/>
            <person name="Theze J."/>
            <person name="Gavory F."/>
            <person name="Gaillard J."/>
            <person name="Poulain J."/>
            <person name="Drezen J.M."/>
            <person name="Herniou E.A."/>
        </authorList>
    </citation>
    <scope>NUCLEOTIDE SEQUENCE [LARGE SCALE GENOMIC DNA]</scope>
    <source>
        <strain evidence="2">35</strain>
    </source>
</reference>
<name>A0A0B4VGG0_9VIRU</name>
<feature type="region of interest" description="Disordered" evidence="1">
    <location>
        <begin position="74"/>
        <end position="115"/>
    </location>
</feature>
<evidence type="ECO:0000313" key="3">
    <source>
        <dbReference type="Proteomes" id="UP000201058"/>
    </source>
</evidence>